<organism evidence="2 3">
    <name type="scientific">Roseofilum halophilum BLCC-M91</name>
    <dbReference type="NCBI Taxonomy" id="3022259"/>
    <lineage>
        <taxon>Bacteria</taxon>
        <taxon>Bacillati</taxon>
        <taxon>Cyanobacteriota</taxon>
        <taxon>Cyanophyceae</taxon>
        <taxon>Desertifilales</taxon>
        <taxon>Desertifilaceae</taxon>
        <taxon>Roseofilum</taxon>
        <taxon>Roseofilum halophilum</taxon>
    </lineage>
</organism>
<evidence type="ECO:0000313" key="3">
    <source>
        <dbReference type="Proteomes" id="UP001231370"/>
    </source>
</evidence>
<evidence type="ECO:0000256" key="1">
    <source>
        <dbReference type="ARBA" id="ARBA00023118"/>
    </source>
</evidence>
<accession>A0ABT7BPL8</accession>
<proteinExistence type="predicted"/>
<dbReference type="Proteomes" id="UP001231370">
    <property type="component" value="Unassembled WGS sequence"/>
</dbReference>
<dbReference type="RefSeq" id="WP_283764437.1">
    <property type="nucleotide sequence ID" value="NZ_JAQPOK010000153.1"/>
</dbReference>
<comment type="caution">
    <text evidence="2">The sequence shown here is derived from an EMBL/GenBank/DDBJ whole genome shotgun (WGS) entry which is preliminary data.</text>
</comment>
<dbReference type="Gene3D" id="3.30.70.2660">
    <property type="match status" value="1"/>
</dbReference>
<sequence>MKLKFTASRAIFTRPELKVEAVSYPIPPPSAIAGMLSSIMWKPEMRYRINQIIMINPIQYSSVMRNMVKSKAFRQNRIDIERDRTQRSHRYLKDLCFIADFDILADDPIKYIAQLNRRVDKGQSFSGVYAGTRECTADFSHPTGEEKPHYTYDGTMDFGLVLHHLNYIPNPKGKVTWKEKGNIVKGDVEPVMFHAIAEQGVIQCSIS</sequence>
<reference evidence="2 3" key="1">
    <citation type="submission" date="2023-01" db="EMBL/GenBank/DDBJ databases">
        <title>Novel diversity within Roseofilum (Cyanobacteria; Desertifilaceae) from marine benthic mats with descriptions of four novel species.</title>
        <authorList>
            <person name="Wang Y."/>
            <person name="Berthold D.E."/>
            <person name="Hu J."/>
            <person name="Lefler F.W."/>
            <person name="Laughinghouse H.D. IV."/>
        </authorList>
    </citation>
    <scope>NUCLEOTIDE SEQUENCE [LARGE SCALE GENOMIC DNA]</scope>
    <source>
        <strain evidence="2 3">BLCC-M91</strain>
    </source>
</reference>
<dbReference type="NCBIfam" id="TIGR01876">
    <property type="entry name" value="cas_Cas5d"/>
    <property type="match status" value="1"/>
</dbReference>
<gene>
    <name evidence="2" type="primary">cas5c</name>
    <name evidence="2" type="ORF">PJF56_19945</name>
</gene>
<dbReference type="Pfam" id="PF09704">
    <property type="entry name" value="Cas_Cas5d"/>
    <property type="match status" value="1"/>
</dbReference>
<name>A0ABT7BPL8_9CYAN</name>
<keyword evidence="3" id="KW-1185">Reference proteome</keyword>
<dbReference type="InterPro" id="IPR021124">
    <property type="entry name" value="CRISPR-assoc_prot_Cas5"/>
</dbReference>
<dbReference type="EMBL" id="JAQPOK010000153">
    <property type="protein sequence ID" value="MDJ1181137.1"/>
    <property type="molecule type" value="Genomic_DNA"/>
</dbReference>
<evidence type="ECO:0000313" key="2">
    <source>
        <dbReference type="EMBL" id="MDJ1181137.1"/>
    </source>
</evidence>
<dbReference type="NCBIfam" id="TIGR02593">
    <property type="entry name" value="CRISPR_cas5"/>
    <property type="match status" value="1"/>
</dbReference>
<keyword evidence="1" id="KW-0051">Antiviral defense</keyword>
<protein>
    <submittedName>
        <fullName evidence="2">Type I-C CRISPR-associated protein Cas5c</fullName>
    </submittedName>
</protein>
<dbReference type="InterPro" id="IPR010155">
    <property type="entry name" value="CRISPR-assoc_prot_Cas5d"/>
</dbReference>
<dbReference type="InterPro" id="IPR013422">
    <property type="entry name" value="CRISPR-assoc_prot_Cas5_N"/>
</dbReference>